<evidence type="ECO:0000313" key="1">
    <source>
        <dbReference type="EMBL" id="CAG8765296.1"/>
    </source>
</evidence>
<accession>A0ABN7VFA3</accession>
<reference evidence="1 2" key="1">
    <citation type="submission" date="2021-06" db="EMBL/GenBank/DDBJ databases">
        <authorList>
            <person name="Kallberg Y."/>
            <person name="Tangrot J."/>
            <person name="Rosling A."/>
        </authorList>
    </citation>
    <scope>NUCLEOTIDE SEQUENCE [LARGE SCALE GENOMIC DNA]</scope>
    <source>
        <strain evidence="1 2">120-4 pot B 10/14</strain>
    </source>
</reference>
<keyword evidence="2" id="KW-1185">Reference proteome</keyword>
<organism evidence="1 2">
    <name type="scientific">Gigaspora margarita</name>
    <dbReference type="NCBI Taxonomy" id="4874"/>
    <lineage>
        <taxon>Eukaryota</taxon>
        <taxon>Fungi</taxon>
        <taxon>Fungi incertae sedis</taxon>
        <taxon>Mucoromycota</taxon>
        <taxon>Glomeromycotina</taxon>
        <taxon>Glomeromycetes</taxon>
        <taxon>Diversisporales</taxon>
        <taxon>Gigasporaceae</taxon>
        <taxon>Gigaspora</taxon>
    </lineage>
</organism>
<protein>
    <submittedName>
        <fullName evidence="1">28052_t:CDS:1</fullName>
    </submittedName>
</protein>
<feature type="non-terminal residue" evidence="1">
    <location>
        <position position="1"/>
    </location>
</feature>
<comment type="caution">
    <text evidence="1">The sequence shown here is derived from an EMBL/GenBank/DDBJ whole genome shotgun (WGS) entry which is preliminary data.</text>
</comment>
<evidence type="ECO:0000313" key="2">
    <source>
        <dbReference type="Proteomes" id="UP000789901"/>
    </source>
</evidence>
<gene>
    <name evidence="1" type="ORF">GMARGA_LOCUS17955</name>
</gene>
<name>A0ABN7VFA3_GIGMA</name>
<sequence>IHPENLLSKEDYEAYITDIGLLKLLDEKEEERIHKDLPYTVL</sequence>
<dbReference type="Proteomes" id="UP000789901">
    <property type="component" value="Unassembled WGS sequence"/>
</dbReference>
<dbReference type="EMBL" id="CAJVQB010013911">
    <property type="protein sequence ID" value="CAG8765296.1"/>
    <property type="molecule type" value="Genomic_DNA"/>
</dbReference>
<proteinExistence type="predicted"/>